<evidence type="ECO:0000256" key="1">
    <source>
        <dbReference type="ARBA" id="ARBA00022553"/>
    </source>
</evidence>
<dbReference type="CDD" id="cd06170">
    <property type="entry name" value="LuxR_C_like"/>
    <property type="match status" value="1"/>
</dbReference>
<dbReference type="InterPro" id="IPR011006">
    <property type="entry name" value="CheY-like_superfamily"/>
</dbReference>
<feature type="domain" description="Response regulatory" evidence="7">
    <location>
        <begin position="6"/>
        <end position="122"/>
    </location>
</feature>
<feature type="modified residue" description="4-aspartylphosphate" evidence="5">
    <location>
        <position position="57"/>
    </location>
</feature>
<accession>A0A329M6I1</accession>
<gene>
    <name evidence="8" type="ORF">DQG23_29550</name>
</gene>
<dbReference type="InterPro" id="IPR039420">
    <property type="entry name" value="WalR-like"/>
</dbReference>
<dbReference type="EMBL" id="QMFB01000023">
    <property type="protein sequence ID" value="RAV15531.1"/>
    <property type="molecule type" value="Genomic_DNA"/>
</dbReference>
<keyword evidence="2" id="KW-0805">Transcription regulation</keyword>
<dbReference type="PANTHER" id="PTHR43214">
    <property type="entry name" value="TWO-COMPONENT RESPONSE REGULATOR"/>
    <property type="match status" value="1"/>
</dbReference>
<evidence type="ECO:0000256" key="3">
    <source>
        <dbReference type="ARBA" id="ARBA00023125"/>
    </source>
</evidence>
<organism evidence="8 9">
    <name type="scientific">Paenibacillus contaminans</name>
    <dbReference type="NCBI Taxonomy" id="450362"/>
    <lineage>
        <taxon>Bacteria</taxon>
        <taxon>Bacillati</taxon>
        <taxon>Bacillota</taxon>
        <taxon>Bacilli</taxon>
        <taxon>Bacillales</taxon>
        <taxon>Paenibacillaceae</taxon>
        <taxon>Paenibacillus</taxon>
    </lineage>
</organism>
<keyword evidence="1 5" id="KW-0597">Phosphoprotein</keyword>
<evidence type="ECO:0000256" key="5">
    <source>
        <dbReference type="PROSITE-ProRule" id="PRU00169"/>
    </source>
</evidence>
<dbReference type="Gene3D" id="3.40.50.2300">
    <property type="match status" value="1"/>
</dbReference>
<protein>
    <submittedName>
        <fullName evidence="8">DNA-binding response regulator</fullName>
    </submittedName>
</protein>
<dbReference type="PROSITE" id="PS50110">
    <property type="entry name" value="RESPONSE_REGULATORY"/>
    <property type="match status" value="1"/>
</dbReference>
<dbReference type="PANTHER" id="PTHR43214:SF43">
    <property type="entry name" value="TWO-COMPONENT RESPONSE REGULATOR"/>
    <property type="match status" value="1"/>
</dbReference>
<evidence type="ECO:0000256" key="2">
    <source>
        <dbReference type="ARBA" id="ARBA00023015"/>
    </source>
</evidence>
<comment type="caution">
    <text evidence="8">The sequence shown here is derived from an EMBL/GenBank/DDBJ whole genome shotgun (WGS) entry which is preliminary data.</text>
</comment>
<keyword evidence="9" id="KW-1185">Reference proteome</keyword>
<dbReference type="Proteomes" id="UP000250369">
    <property type="component" value="Unassembled WGS sequence"/>
</dbReference>
<keyword evidence="3 8" id="KW-0238">DNA-binding</keyword>
<name>A0A329M6I1_9BACL</name>
<dbReference type="SMART" id="SM00448">
    <property type="entry name" value="REC"/>
    <property type="match status" value="1"/>
</dbReference>
<dbReference type="PRINTS" id="PR00038">
    <property type="entry name" value="HTHLUXR"/>
</dbReference>
<evidence type="ECO:0000313" key="8">
    <source>
        <dbReference type="EMBL" id="RAV15531.1"/>
    </source>
</evidence>
<evidence type="ECO:0000313" key="9">
    <source>
        <dbReference type="Proteomes" id="UP000250369"/>
    </source>
</evidence>
<dbReference type="GO" id="GO:0003677">
    <property type="term" value="F:DNA binding"/>
    <property type="evidence" value="ECO:0007669"/>
    <property type="project" value="UniProtKB-KW"/>
</dbReference>
<dbReference type="OrthoDB" id="118459at2"/>
<sequence>MSESVKVLVVDDHPLVAQATKQLLEQIERVEVVGMAGTGQACLEFLENSQPDIVFLDYQLPDHPGTYVTEAIKSRFPNIHVVIFTGKDIGDLVNSFLELKVSGIISKESGETTILNAFRCLLDGQTAIPISMFQQMRMFNPRAAGETLLTAEELTIMNLIIGGDTHEQIATKIHMSKRSVDNYLKKIYEKLGVKSKAQAIEKFVQSKAGAESAWRE</sequence>
<dbReference type="RefSeq" id="WP_113034650.1">
    <property type="nucleotide sequence ID" value="NZ_QMFB01000023.1"/>
</dbReference>
<dbReference type="Pfam" id="PF00072">
    <property type="entry name" value="Response_reg"/>
    <property type="match status" value="1"/>
</dbReference>
<dbReference type="Pfam" id="PF00196">
    <property type="entry name" value="GerE"/>
    <property type="match status" value="1"/>
</dbReference>
<dbReference type="AlphaFoldDB" id="A0A329M6I1"/>
<keyword evidence="4" id="KW-0804">Transcription</keyword>
<proteinExistence type="predicted"/>
<dbReference type="SUPFAM" id="SSF52172">
    <property type="entry name" value="CheY-like"/>
    <property type="match status" value="1"/>
</dbReference>
<evidence type="ECO:0000259" key="6">
    <source>
        <dbReference type="PROSITE" id="PS50043"/>
    </source>
</evidence>
<reference evidence="8 9" key="1">
    <citation type="journal article" date="2009" name="Int. J. Syst. Evol. Microbiol.">
        <title>Paenibacillus contaminans sp. nov., isolated from a contaminated laboratory plate.</title>
        <authorList>
            <person name="Chou J.H."/>
            <person name="Lee J.H."/>
            <person name="Lin M.C."/>
            <person name="Chang P.S."/>
            <person name="Arun A.B."/>
            <person name="Young C.C."/>
            <person name="Chen W.M."/>
        </authorList>
    </citation>
    <scope>NUCLEOTIDE SEQUENCE [LARGE SCALE GENOMIC DNA]</scope>
    <source>
        <strain evidence="8 9">CKOBP-6</strain>
    </source>
</reference>
<dbReference type="GO" id="GO:0000160">
    <property type="term" value="P:phosphorelay signal transduction system"/>
    <property type="evidence" value="ECO:0007669"/>
    <property type="project" value="InterPro"/>
</dbReference>
<dbReference type="InterPro" id="IPR058245">
    <property type="entry name" value="NreC/VraR/RcsB-like_REC"/>
</dbReference>
<dbReference type="GO" id="GO:0006355">
    <property type="term" value="P:regulation of DNA-templated transcription"/>
    <property type="evidence" value="ECO:0007669"/>
    <property type="project" value="InterPro"/>
</dbReference>
<evidence type="ECO:0000256" key="4">
    <source>
        <dbReference type="ARBA" id="ARBA00023163"/>
    </source>
</evidence>
<dbReference type="InterPro" id="IPR001789">
    <property type="entry name" value="Sig_transdc_resp-reg_receiver"/>
</dbReference>
<dbReference type="CDD" id="cd17535">
    <property type="entry name" value="REC_NarL-like"/>
    <property type="match status" value="1"/>
</dbReference>
<feature type="domain" description="HTH luxR-type" evidence="6">
    <location>
        <begin position="142"/>
        <end position="207"/>
    </location>
</feature>
<dbReference type="SMART" id="SM00421">
    <property type="entry name" value="HTH_LUXR"/>
    <property type="match status" value="1"/>
</dbReference>
<dbReference type="InterPro" id="IPR016032">
    <property type="entry name" value="Sig_transdc_resp-reg_C-effctor"/>
</dbReference>
<evidence type="ECO:0000259" key="7">
    <source>
        <dbReference type="PROSITE" id="PS50110"/>
    </source>
</evidence>
<dbReference type="SUPFAM" id="SSF46894">
    <property type="entry name" value="C-terminal effector domain of the bipartite response regulators"/>
    <property type="match status" value="1"/>
</dbReference>
<dbReference type="InterPro" id="IPR000792">
    <property type="entry name" value="Tscrpt_reg_LuxR_C"/>
</dbReference>
<dbReference type="PROSITE" id="PS50043">
    <property type="entry name" value="HTH_LUXR_2"/>
    <property type="match status" value="1"/>
</dbReference>